<dbReference type="AlphaFoldDB" id="Q47U56"/>
<dbReference type="InterPro" id="IPR017467">
    <property type="entry name" value="CHP03016_PEP-CTERM"/>
</dbReference>
<organism evidence="1 2">
    <name type="scientific">Colwellia psychrerythraea (strain 34H / ATCC BAA-681)</name>
    <name type="common">Vibrio psychroerythus</name>
    <dbReference type="NCBI Taxonomy" id="167879"/>
    <lineage>
        <taxon>Bacteria</taxon>
        <taxon>Pseudomonadati</taxon>
        <taxon>Pseudomonadota</taxon>
        <taxon>Gammaproteobacteria</taxon>
        <taxon>Alteromonadales</taxon>
        <taxon>Colwelliaceae</taxon>
        <taxon>Colwellia</taxon>
    </lineage>
</organism>
<protein>
    <recommendedName>
        <fullName evidence="3">PEP-CTERM system associated protein</fullName>
    </recommendedName>
</protein>
<dbReference type="RefSeq" id="WP_011045747.1">
    <property type="nucleotide sequence ID" value="NC_003910.7"/>
</dbReference>
<name>Q47U56_COLP3</name>
<proteinExistence type="predicted"/>
<dbReference type="Proteomes" id="UP000000547">
    <property type="component" value="Chromosome"/>
</dbReference>
<gene>
    <name evidence="1" type="ordered locus">CPS_5028</name>
</gene>
<dbReference type="HOGENOM" id="CLU_036576_0_0_6"/>
<accession>Q47U56</accession>
<evidence type="ECO:0008006" key="3">
    <source>
        <dbReference type="Google" id="ProtNLM"/>
    </source>
</evidence>
<reference evidence="1" key="1">
    <citation type="journal article" date="2005" name="Proc. Natl. Acad. Sci. U.S.A.">
        <title>The psychrophilic lifestyle as revealed by the genome sequence of Colwellia psychrerythraea 34H through genomic and proteomic analyses.</title>
        <authorList>
            <person name="Methe B.A."/>
            <person name="Nelson K.E."/>
            <person name="Deming J.W."/>
            <person name="Momen B."/>
            <person name="Melamud E."/>
            <person name="Zhang X."/>
            <person name="Moult J."/>
            <person name="Madupu R."/>
            <person name="Nelson W.C."/>
            <person name="Dodson R.J."/>
            <person name="Brinkac L.M."/>
            <person name="Daugherty S.C."/>
            <person name="Durkin A.S."/>
            <person name="DeBoy R.T."/>
            <person name="Kolonay J.F."/>
            <person name="Sullivan S.A."/>
            <person name="Zhou L."/>
            <person name="Davidsen T.M."/>
            <person name="Wu M."/>
            <person name="Huston A.L."/>
            <person name="Lewis M."/>
            <person name="Weaver B."/>
            <person name="Weidman J.F."/>
            <person name="Khouri H."/>
            <person name="Utterback T.R."/>
            <person name="Feldblyum T.V."/>
            <person name="Fraser C.M."/>
        </authorList>
    </citation>
    <scope>NUCLEOTIDE SEQUENCE [LARGE SCALE GENOMIC DNA]</scope>
    <source>
        <strain evidence="1">34H</strain>
    </source>
</reference>
<evidence type="ECO:0000313" key="2">
    <source>
        <dbReference type="Proteomes" id="UP000000547"/>
    </source>
</evidence>
<dbReference type="NCBIfam" id="TIGR03016">
    <property type="entry name" value="pepcterm_hypo_1"/>
    <property type="match status" value="1"/>
</dbReference>
<dbReference type="KEGG" id="cps:CPS_5028"/>
<dbReference type="STRING" id="167879.CPS_5028"/>
<sequence>MAIMDMAMAEKTSKSHLKLQGFAIAGLFLSVSALAGDWQFDPSLGLTETYTNNVELNQLDKQSSLVSQFIIGADANYSSRKLQFSFAGTETLVGYSHNSELNDDYQTLRADASYSLWHDKLQVIASSAITNVSQNDIGNSLADLVSGDTVQQRNHSAGLQYNTANSDYALSSSLIYNLVETEDNIGESNGYTALINSVNGNAARTIFWQVDGSFSNRKNNGFTSENYRLETKIGAITPYKLTPFVRFYNESVTGTAAGSNPDAIPSWGPGFRYKAAKHLIIDVSYNYIRDDSLASDDSDYIAADIDWQPSARTSLKAGYSNRFFGDSYELDFSHRTRRLTNTISYHETVEVFDRNSYREVSVGEIWCPENATDINACLPLGQSPDDNNGFVSIPLTSLVLEENNEFTLNKRLAWQSQLALARTTFTLDLSNRDRESLSTGIIDNYLDARFSITRRMSARSDIIFSVNYNKNIFDKDRPDGPRQEDTYKTLSSTYNRSLASSLNAFLTLQYLDRESNFERFTYTEARASINLTKDF</sequence>
<evidence type="ECO:0000313" key="1">
    <source>
        <dbReference type="EMBL" id="AAZ25161.1"/>
    </source>
</evidence>
<dbReference type="EMBL" id="CP000083">
    <property type="protein sequence ID" value="AAZ25161.1"/>
    <property type="molecule type" value="Genomic_DNA"/>
</dbReference>